<dbReference type="InterPro" id="IPR000008">
    <property type="entry name" value="C2_dom"/>
</dbReference>
<dbReference type="SUPFAM" id="SSF49562">
    <property type="entry name" value="C2 domain (Calcium/lipid-binding domain, CaLB)"/>
    <property type="match status" value="2"/>
</dbReference>
<sequence length="295" mass="34247">MGMDEKQTSNGNNSVEYSFEDEQYELNYDPIKMKGKKEVDIEVWKYDIVGFDDLIGSASVDILPSMNKELQVELFLQSKQTKKDQTQQQLNISSQQNDEGLGKVIFHMKYISEQDHNLQKEQQKQEKKNEQNKEQEKEKEYEQQQQQDNIYPPELEHVKGTIKFKNLSITNIPDFYKQNTNLYIRVILGQNERKTQIIDPANVSDFNEEFQFEFDPVVIIEREMMIEVWNKKNESDISGDEFLGGTSSLFLSFLSNPGSLDLRIVGDQDIAQIQFDAKLSLNVAYSPDNEGQSKV</sequence>
<organism evidence="3 4">
    <name type="scientific">Streblomastix strix</name>
    <dbReference type="NCBI Taxonomy" id="222440"/>
    <lineage>
        <taxon>Eukaryota</taxon>
        <taxon>Metamonada</taxon>
        <taxon>Preaxostyla</taxon>
        <taxon>Oxymonadida</taxon>
        <taxon>Streblomastigidae</taxon>
        <taxon>Streblomastix</taxon>
    </lineage>
</organism>
<dbReference type="EMBL" id="SNRW01001051">
    <property type="protein sequence ID" value="KAA6398017.1"/>
    <property type="molecule type" value="Genomic_DNA"/>
</dbReference>
<gene>
    <name evidence="3" type="ORF">EZS28_006457</name>
</gene>
<comment type="caution">
    <text evidence="3">The sequence shown here is derived from an EMBL/GenBank/DDBJ whole genome shotgun (WGS) entry which is preliminary data.</text>
</comment>
<dbReference type="Pfam" id="PF00168">
    <property type="entry name" value="C2"/>
    <property type="match status" value="2"/>
</dbReference>
<name>A0A5J4WSA3_9EUKA</name>
<dbReference type="InterPro" id="IPR035892">
    <property type="entry name" value="C2_domain_sf"/>
</dbReference>
<feature type="domain" description="C2" evidence="2">
    <location>
        <begin position="142"/>
        <end position="264"/>
    </location>
</feature>
<dbReference type="PROSITE" id="PS50004">
    <property type="entry name" value="C2"/>
    <property type="match status" value="1"/>
</dbReference>
<evidence type="ECO:0000313" key="3">
    <source>
        <dbReference type="EMBL" id="KAA6398017.1"/>
    </source>
</evidence>
<evidence type="ECO:0000256" key="1">
    <source>
        <dbReference type="SAM" id="MobiDB-lite"/>
    </source>
</evidence>
<feature type="region of interest" description="Disordered" evidence="1">
    <location>
        <begin position="116"/>
        <end position="154"/>
    </location>
</feature>
<reference evidence="3 4" key="1">
    <citation type="submission" date="2019-03" db="EMBL/GenBank/DDBJ databases">
        <title>Single cell metagenomics reveals metabolic interactions within the superorganism composed of flagellate Streblomastix strix and complex community of Bacteroidetes bacteria on its surface.</title>
        <authorList>
            <person name="Treitli S.C."/>
            <person name="Kolisko M."/>
            <person name="Husnik F."/>
            <person name="Keeling P."/>
            <person name="Hampl V."/>
        </authorList>
    </citation>
    <scope>NUCLEOTIDE SEQUENCE [LARGE SCALE GENOMIC DNA]</scope>
    <source>
        <strain evidence="3">ST1C</strain>
    </source>
</reference>
<accession>A0A5J4WSA3</accession>
<feature type="compositionally biased region" description="Basic and acidic residues" evidence="1">
    <location>
        <begin position="116"/>
        <end position="142"/>
    </location>
</feature>
<evidence type="ECO:0000313" key="4">
    <source>
        <dbReference type="Proteomes" id="UP000324800"/>
    </source>
</evidence>
<dbReference type="CDD" id="cd00030">
    <property type="entry name" value="C2"/>
    <property type="match status" value="1"/>
</dbReference>
<proteinExistence type="predicted"/>
<dbReference type="Gene3D" id="2.60.40.150">
    <property type="entry name" value="C2 domain"/>
    <property type="match status" value="2"/>
</dbReference>
<evidence type="ECO:0000259" key="2">
    <source>
        <dbReference type="PROSITE" id="PS50004"/>
    </source>
</evidence>
<dbReference type="AlphaFoldDB" id="A0A5J4WSA3"/>
<protein>
    <recommendedName>
        <fullName evidence="2">C2 domain-containing protein</fullName>
    </recommendedName>
</protein>
<dbReference type="Proteomes" id="UP000324800">
    <property type="component" value="Unassembled WGS sequence"/>
</dbReference>